<evidence type="ECO:0000256" key="4">
    <source>
        <dbReference type="ARBA" id="ARBA00022692"/>
    </source>
</evidence>
<accession>A0A7X0EWZ5</accession>
<feature type="transmembrane region" description="Helical" evidence="10">
    <location>
        <begin position="379"/>
        <end position="399"/>
    </location>
</feature>
<dbReference type="NCBIfam" id="TIGR00831">
    <property type="entry name" value="a_cpa1"/>
    <property type="match status" value="1"/>
</dbReference>
<feature type="transmembrane region" description="Helical" evidence="10">
    <location>
        <begin position="300"/>
        <end position="325"/>
    </location>
</feature>
<keyword evidence="14" id="KW-1185">Reference proteome</keyword>
<comment type="function">
    <text evidence="10">Na(+)/H(+) antiporter that extrudes sodium in exchange for external protons.</text>
</comment>
<dbReference type="RefSeq" id="WP_185085075.1">
    <property type="nucleotide sequence ID" value="NZ_JACHJB010000002.1"/>
</dbReference>
<dbReference type="Pfam" id="PF00999">
    <property type="entry name" value="Na_H_Exchanger"/>
    <property type="match status" value="1"/>
</dbReference>
<evidence type="ECO:0000256" key="10">
    <source>
        <dbReference type="RuleBase" id="RU366002"/>
    </source>
</evidence>
<keyword evidence="3 10" id="KW-1003">Cell membrane</keyword>
<dbReference type="Gene3D" id="6.10.140.1330">
    <property type="match status" value="1"/>
</dbReference>
<evidence type="ECO:0000256" key="7">
    <source>
        <dbReference type="ARBA" id="ARBA00023065"/>
    </source>
</evidence>
<keyword evidence="7 10" id="KW-0406">Ion transport</keyword>
<gene>
    <name evidence="13" type="ORF">FHU36_003603</name>
</gene>
<evidence type="ECO:0000313" key="14">
    <source>
        <dbReference type="Proteomes" id="UP000583800"/>
    </source>
</evidence>
<dbReference type="Proteomes" id="UP000583800">
    <property type="component" value="Unassembled WGS sequence"/>
</dbReference>
<evidence type="ECO:0000313" key="13">
    <source>
        <dbReference type="EMBL" id="MBB6347058.1"/>
    </source>
</evidence>
<evidence type="ECO:0000256" key="11">
    <source>
        <dbReference type="SAM" id="MobiDB-lite"/>
    </source>
</evidence>
<keyword evidence="10" id="KW-0050">Antiport</keyword>
<feature type="transmembrane region" description="Helical" evidence="10">
    <location>
        <begin position="346"/>
        <end position="367"/>
    </location>
</feature>
<keyword evidence="2 10" id="KW-0813">Transport</keyword>
<proteinExistence type="inferred from homology"/>
<feature type="transmembrane region" description="Helical" evidence="10">
    <location>
        <begin position="179"/>
        <end position="202"/>
    </location>
</feature>
<comment type="subcellular location">
    <subcellularLocation>
        <location evidence="1 10">Cell membrane</location>
        <topology evidence="1 10">Multi-pass membrane protein</topology>
    </subcellularLocation>
</comment>
<evidence type="ECO:0000256" key="1">
    <source>
        <dbReference type="ARBA" id="ARBA00004651"/>
    </source>
</evidence>
<dbReference type="InterPro" id="IPR006153">
    <property type="entry name" value="Cation/H_exchanger_TM"/>
</dbReference>
<name>A0A7X0EWZ5_9ACTN</name>
<feature type="transmembrane region" description="Helical" evidence="10">
    <location>
        <begin position="113"/>
        <end position="136"/>
    </location>
</feature>
<comment type="caution">
    <text evidence="10">Lacks conserved residue(s) required for the propagation of feature annotation.</text>
</comment>
<evidence type="ECO:0000259" key="12">
    <source>
        <dbReference type="Pfam" id="PF00999"/>
    </source>
</evidence>
<feature type="compositionally biased region" description="Low complexity" evidence="11">
    <location>
        <begin position="529"/>
        <end position="541"/>
    </location>
</feature>
<evidence type="ECO:0000256" key="6">
    <source>
        <dbReference type="ARBA" id="ARBA00023053"/>
    </source>
</evidence>
<dbReference type="AlphaFoldDB" id="A0A7X0EWZ5"/>
<sequence>MSHRSIEIMVVVVAAVLFLTWTARRLKVSEPMLLLAGGALVGLLPRFGDIPLPPDVVLLILLPALLYYESLTTSLREIRANVRSITLQATGLVVLTTAAVAVLAHAAGFSWPAAFVLGAVLGPTDAVAVAAVAHGLPRRTVTMLRAESLINDATALVLLAVALEAAVEGTPFSWGGTTLRVTVSYAGGIAAGLAAAGVIILIRRRWRDPMLNSGLSVLTPYLAFLPAELLHASGVLAVVTCGLALSQAGPRLISPTARLQAVSFWEVTTFLVNGALFVLVGMQLPAAVRGLSSFSLPRALLLALGVSVAVIGVRTLWFYTVPYVVRLLDRRPSQRERRISARHRLPLAWAGMRGAISLAAALSVPTVTAQGSPVQDRDAIVFITTVVILITLVLLGPPLPAVIRWARLPADPTQAEEERLAVREITRAALTALPEQAARLNVPAHLADALAQDLGSPDHHGRAEAAEHTRRLRLALLQVKRATLIQLRDRRHIDDIVLRRLQGRLDAEQLRLDGGEEDTCGLEHDHAWPSPGVPAGTGAPAGRRERRIV</sequence>
<dbReference type="PANTHER" id="PTHR10110:SF86">
    <property type="entry name" value="SODIUM_HYDROGEN EXCHANGER 7"/>
    <property type="match status" value="1"/>
</dbReference>
<feature type="transmembrane region" description="Helical" evidence="10">
    <location>
        <begin position="265"/>
        <end position="288"/>
    </location>
</feature>
<comment type="caution">
    <text evidence="13">The sequence shown here is derived from an EMBL/GenBank/DDBJ whole genome shotgun (WGS) entry which is preliminary data.</text>
</comment>
<evidence type="ECO:0000256" key="2">
    <source>
        <dbReference type="ARBA" id="ARBA00022448"/>
    </source>
</evidence>
<feature type="transmembrane region" description="Helical" evidence="10">
    <location>
        <begin position="148"/>
        <end position="167"/>
    </location>
</feature>
<dbReference type="GO" id="GO:0098719">
    <property type="term" value="P:sodium ion import across plasma membrane"/>
    <property type="evidence" value="ECO:0007669"/>
    <property type="project" value="TreeGrafter"/>
</dbReference>
<feature type="transmembrane region" description="Helical" evidence="10">
    <location>
        <begin position="89"/>
        <end position="107"/>
    </location>
</feature>
<feature type="domain" description="Cation/H+ exchanger transmembrane" evidence="12">
    <location>
        <begin position="15"/>
        <end position="403"/>
    </location>
</feature>
<dbReference type="GO" id="GO:0005886">
    <property type="term" value="C:plasma membrane"/>
    <property type="evidence" value="ECO:0007669"/>
    <property type="project" value="UniProtKB-SubCell"/>
</dbReference>
<reference evidence="13 14" key="1">
    <citation type="submission" date="2020-08" db="EMBL/GenBank/DDBJ databases">
        <title>Sequencing the genomes of 1000 actinobacteria strains.</title>
        <authorList>
            <person name="Klenk H.-P."/>
        </authorList>
    </citation>
    <scope>NUCLEOTIDE SEQUENCE [LARGE SCALE GENOMIC DNA]</scope>
    <source>
        <strain evidence="13 14">DSM 45913</strain>
    </source>
</reference>
<keyword evidence="9 10" id="KW-0739">Sodium transport</keyword>
<dbReference type="GO" id="GO:0015385">
    <property type="term" value="F:sodium:proton antiporter activity"/>
    <property type="evidence" value="ECO:0007669"/>
    <property type="project" value="InterPro"/>
</dbReference>
<dbReference type="EMBL" id="JACHJB010000002">
    <property type="protein sequence ID" value="MBB6347058.1"/>
    <property type="molecule type" value="Genomic_DNA"/>
</dbReference>
<dbReference type="GO" id="GO:0015386">
    <property type="term" value="F:potassium:proton antiporter activity"/>
    <property type="evidence" value="ECO:0007669"/>
    <property type="project" value="TreeGrafter"/>
</dbReference>
<evidence type="ECO:0000256" key="3">
    <source>
        <dbReference type="ARBA" id="ARBA00022475"/>
    </source>
</evidence>
<evidence type="ECO:0000256" key="8">
    <source>
        <dbReference type="ARBA" id="ARBA00023136"/>
    </source>
</evidence>
<dbReference type="InterPro" id="IPR018422">
    <property type="entry name" value="Cation/H_exchanger_CPA1"/>
</dbReference>
<keyword evidence="6 10" id="KW-0915">Sodium</keyword>
<dbReference type="PANTHER" id="PTHR10110">
    <property type="entry name" value="SODIUM/HYDROGEN EXCHANGER"/>
    <property type="match status" value="1"/>
</dbReference>
<comment type="similarity">
    <text evidence="10">Belongs to the monovalent cation:proton antiporter 1 (CPA1) transporter (TC 2.A.36) family.</text>
</comment>
<keyword evidence="8 10" id="KW-0472">Membrane</keyword>
<evidence type="ECO:0000256" key="5">
    <source>
        <dbReference type="ARBA" id="ARBA00022989"/>
    </source>
</evidence>
<dbReference type="InterPro" id="IPR004705">
    <property type="entry name" value="Cation/H_exchanger_CPA1_bac"/>
</dbReference>
<keyword evidence="5 10" id="KW-1133">Transmembrane helix</keyword>
<dbReference type="GO" id="GO:0051453">
    <property type="term" value="P:regulation of intracellular pH"/>
    <property type="evidence" value="ECO:0007669"/>
    <property type="project" value="TreeGrafter"/>
</dbReference>
<feature type="transmembrane region" description="Helical" evidence="10">
    <location>
        <begin position="49"/>
        <end position="68"/>
    </location>
</feature>
<evidence type="ECO:0000256" key="9">
    <source>
        <dbReference type="ARBA" id="ARBA00023201"/>
    </source>
</evidence>
<keyword evidence="4 10" id="KW-0812">Transmembrane</keyword>
<feature type="region of interest" description="Disordered" evidence="11">
    <location>
        <begin position="523"/>
        <end position="549"/>
    </location>
</feature>
<protein>
    <submittedName>
        <fullName evidence="13">CPA1 family monovalent cation:H+ antiporter</fullName>
    </submittedName>
</protein>
<organism evidence="13 14">
    <name type="scientific">Nonomuraea muscovyensis</name>
    <dbReference type="NCBI Taxonomy" id="1124761"/>
    <lineage>
        <taxon>Bacteria</taxon>
        <taxon>Bacillati</taxon>
        <taxon>Actinomycetota</taxon>
        <taxon>Actinomycetes</taxon>
        <taxon>Streptosporangiales</taxon>
        <taxon>Streptosporangiaceae</taxon>
        <taxon>Nonomuraea</taxon>
    </lineage>
</organism>